<dbReference type="Proteomes" id="UP000018144">
    <property type="component" value="Unassembled WGS sequence"/>
</dbReference>
<accession>U4LSU1</accession>
<proteinExistence type="predicted"/>
<dbReference type="AlphaFoldDB" id="U4LSU1"/>
<reference evidence="1 2" key="1">
    <citation type="journal article" date="2013" name="PLoS Genet.">
        <title>The genome and development-dependent transcriptomes of Pyronema confluens: a window into fungal evolution.</title>
        <authorList>
            <person name="Traeger S."/>
            <person name="Altegoer F."/>
            <person name="Freitag M."/>
            <person name="Gabaldon T."/>
            <person name="Kempken F."/>
            <person name="Kumar A."/>
            <person name="Marcet-Houben M."/>
            <person name="Poggeler S."/>
            <person name="Stajich J.E."/>
            <person name="Nowrousian M."/>
        </authorList>
    </citation>
    <scope>NUCLEOTIDE SEQUENCE [LARGE SCALE GENOMIC DNA]</scope>
    <source>
        <strain evidence="2">CBS 100304</strain>
        <tissue evidence="1">Vegetative mycelium</tissue>
    </source>
</reference>
<sequence>MQGYFDLSISAFLWRSDYVPAVLQFSSGPKQKRQVGSAQPFQDYTHHRCDGLVNYIYSTESTFDQMLQDT</sequence>
<evidence type="ECO:0000313" key="2">
    <source>
        <dbReference type="Proteomes" id="UP000018144"/>
    </source>
</evidence>
<evidence type="ECO:0000313" key="1">
    <source>
        <dbReference type="EMBL" id="CCX32450.1"/>
    </source>
</evidence>
<protein>
    <submittedName>
        <fullName evidence="1">Uncharacterized protein</fullName>
    </submittedName>
</protein>
<gene>
    <name evidence="1" type="ORF">PCON_13103</name>
</gene>
<dbReference type="EMBL" id="HF935851">
    <property type="protein sequence ID" value="CCX32450.1"/>
    <property type="molecule type" value="Genomic_DNA"/>
</dbReference>
<keyword evidence="2" id="KW-1185">Reference proteome</keyword>
<name>U4LSU1_PYROM</name>
<organism evidence="1 2">
    <name type="scientific">Pyronema omphalodes (strain CBS 100304)</name>
    <name type="common">Pyronema confluens</name>
    <dbReference type="NCBI Taxonomy" id="1076935"/>
    <lineage>
        <taxon>Eukaryota</taxon>
        <taxon>Fungi</taxon>
        <taxon>Dikarya</taxon>
        <taxon>Ascomycota</taxon>
        <taxon>Pezizomycotina</taxon>
        <taxon>Pezizomycetes</taxon>
        <taxon>Pezizales</taxon>
        <taxon>Pyronemataceae</taxon>
        <taxon>Pyronema</taxon>
    </lineage>
</organism>